<sequence length="197" mass="22267">MRRVLCLHVHVHVLLVGSKHVLRHIQGSLKEDCLWENSSDGLYYTLSIAPIHDAGDVSAVFSFSDTLIIKAIPKEEKEHIVTRVSEIYAEIKVFRSSVLTGRVEVLQQHCKELGIDCSVFVLSYNDLGPTNIIVNGNRIIVQTKFAIYRALCIERVSSAGIERNSEYLVRVEQKLGEIGFPEVTEAYNKRDKAIEEE</sequence>
<comment type="caution">
    <text evidence="1">The sequence shown here is derived from an EMBL/GenBank/DDBJ whole genome shotgun (WGS) entry which is preliminary data.</text>
</comment>
<dbReference type="Proteomes" id="UP001303115">
    <property type="component" value="Unassembled WGS sequence"/>
</dbReference>
<keyword evidence="1" id="KW-0418">Kinase</keyword>
<protein>
    <submittedName>
        <fullName evidence="1">Kinase-like domain-containing protein</fullName>
    </submittedName>
</protein>
<proteinExistence type="predicted"/>
<dbReference type="GO" id="GO:0016301">
    <property type="term" value="F:kinase activity"/>
    <property type="evidence" value="ECO:0007669"/>
    <property type="project" value="UniProtKB-KW"/>
</dbReference>
<accession>A0AAN6PLT5</accession>
<dbReference type="AlphaFoldDB" id="A0AAN6PLT5"/>
<gene>
    <name evidence="1" type="ORF">C8A01DRAFT_45875</name>
</gene>
<keyword evidence="1" id="KW-0808">Transferase</keyword>
<dbReference type="EMBL" id="MU854368">
    <property type="protein sequence ID" value="KAK4040855.1"/>
    <property type="molecule type" value="Genomic_DNA"/>
</dbReference>
<evidence type="ECO:0000313" key="2">
    <source>
        <dbReference type="Proteomes" id="UP001303115"/>
    </source>
</evidence>
<evidence type="ECO:0000313" key="1">
    <source>
        <dbReference type="EMBL" id="KAK4040855.1"/>
    </source>
</evidence>
<name>A0AAN6PLT5_9PEZI</name>
<reference evidence="2" key="1">
    <citation type="journal article" date="2023" name="Mol. Phylogenet. Evol.">
        <title>Genome-scale phylogeny and comparative genomics of the fungal order Sordariales.</title>
        <authorList>
            <person name="Hensen N."/>
            <person name="Bonometti L."/>
            <person name="Westerberg I."/>
            <person name="Brannstrom I.O."/>
            <person name="Guillou S."/>
            <person name="Cros-Aarteil S."/>
            <person name="Calhoun S."/>
            <person name="Haridas S."/>
            <person name="Kuo A."/>
            <person name="Mondo S."/>
            <person name="Pangilinan J."/>
            <person name="Riley R."/>
            <person name="LaButti K."/>
            <person name="Andreopoulos B."/>
            <person name="Lipzen A."/>
            <person name="Chen C."/>
            <person name="Yan M."/>
            <person name="Daum C."/>
            <person name="Ng V."/>
            <person name="Clum A."/>
            <person name="Steindorff A."/>
            <person name="Ohm R.A."/>
            <person name="Martin F."/>
            <person name="Silar P."/>
            <person name="Natvig D.O."/>
            <person name="Lalanne C."/>
            <person name="Gautier V."/>
            <person name="Ament-Velasquez S.L."/>
            <person name="Kruys A."/>
            <person name="Hutchinson M.I."/>
            <person name="Powell A.J."/>
            <person name="Barry K."/>
            <person name="Miller A.N."/>
            <person name="Grigoriev I.V."/>
            <person name="Debuchy R."/>
            <person name="Gladieux P."/>
            <person name="Hiltunen Thoren M."/>
            <person name="Johannesson H."/>
        </authorList>
    </citation>
    <scope>NUCLEOTIDE SEQUENCE [LARGE SCALE GENOMIC DNA]</scope>
    <source>
        <strain evidence="2">CBS 284.82</strain>
    </source>
</reference>
<keyword evidence="2" id="KW-1185">Reference proteome</keyword>
<organism evidence="1 2">
    <name type="scientific">Parachaetomium inaequale</name>
    <dbReference type="NCBI Taxonomy" id="2588326"/>
    <lineage>
        <taxon>Eukaryota</taxon>
        <taxon>Fungi</taxon>
        <taxon>Dikarya</taxon>
        <taxon>Ascomycota</taxon>
        <taxon>Pezizomycotina</taxon>
        <taxon>Sordariomycetes</taxon>
        <taxon>Sordariomycetidae</taxon>
        <taxon>Sordariales</taxon>
        <taxon>Chaetomiaceae</taxon>
        <taxon>Parachaetomium</taxon>
    </lineage>
</organism>